<dbReference type="PROSITE" id="PS51683">
    <property type="entry name" value="SAM_OMT_II"/>
    <property type="match status" value="1"/>
</dbReference>
<reference evidence="6 7" key="1">
    <citation type="journal article" date="2016" name="Mol. Biol. Evol.">
        <title>Comparative Genomics of Early-Diverging Mushroom-Forming Fungi Provides Insights into the Origins of Lignocellulose Decay Capabilities.</title>
        <authorList>
            <person name="Nagy L.G."/>
            <person name="Riley R."/>
            <person name="Tritt A."/>
            <person name="Adam C."/>
            <person name="Daum C."/>
            <person name="Floudas D."/>
            <person name="Sun H."/>
            <person name="Yadav J.S."/>
            <person name="Pangilinan J."/>
            <person name="Larsson K.H."/>
            <person name="Matsuura K."/>
            <person name="Barry K."/>
            <person name="Labutti K."/>
            <person name="Kuo R."/>
            <person name="Ohm R.A."/>
            <person name="Bhattacharya S.S."/>
            <person name="Shirouzu T."/>
            <person name="Yoshinaga Y."/>
            <person name="Martin F.M."/>
            <person name="Grigoriev I.V."/>
            <person name="Hibbett D.S."/>
        </authorList>
    </citation>
    <scope>NUCLEOTIDE SEQUENCE [LARGE SCALE GENOMIC DNA]</scope>
    <source>
        <strain evidence="6 7">L-15889</strain>
    </source>
</reference>
<dbReference type="InterPro" id="IPR036388">
    <property type="entry name" value="WH-like_DNA-bd_sf"/>
</dbReference>
<feature type="domain" description="O-methyltransferase C-terminal" evidence="4">
    <location>
        <begin position="259"/>
        <end position="426"/>
    </location>
</feature>
<dbReference type="Pfam" id="PF00891">
    <property type="entry name" value="Methyltransf_2"/>
    <property type="match status" value="1"/>
</dbReference>
<evidence type="ECO:0000256" key="1">
    <source>
        <dbReference type="ARBA" id="ARBA00022603"/>
    </source>
</evidence>
<gene>
    <name evidence="6" type="ORF">DAEQUDRAFT_679500</name>
</gene>
<dbReference type="InterPro" id="IPR036390">
    <property type="entry name" value="WH_DNA-bd_sf"/>
</dbReference>
<accession>A0A165L4E8</accession>
<dbReference type="AlphaFoldDB" id="A0A165L4E8"/>
<evidence type="ECO:0000259" key="5">
    <source>
        <dbReference type="Pfam" id="PF08100"/>
    </source>
</evidence>
<dbReference type="OrthoDB" id="2410195at2759"/>
<keyword evidence="3" id="KW-0949">S-adenosyl-L-methionine</keyword>
<dbReference type="Pfam" id="PF08100">
    <property type="entry name" value="Dimerisation"/>
    <property type="match status" value="1"/>
</dbReference>
<dbReference type="GO" id="GO:0032259">
    <property type="term" value="P:methylation"/>
    <property type="evidence" value="ECO:0007669"/>
    <property type="project" value="UniProtKB-KW"/>
</dbReference>
<name>A0A165L4E8_9APHY</name>
<dbReference type="PANTHER" id="PTHR43712">
    <property type="entry name" value="PUTATIVE (AFU_ORTHOLOGUE AFUA_4G14580)-RELATED"/>
    <property type="match status" value="1"/>
</dbReference>
<dbReference type="Gene3D" id="3.40.50.150">
    <property type="entry name" value="Vaccinia Virus protein VP39"/>
    <property type="match status" value="1"/>
</dbReference>
<evidence type="ECO:0000313" key="6">
    <source>
        <dbReference type="EMBL" id="KZT63929.1"/>
    </source>
</evidence>
<organism evidence="6 7">
    <name type="scientific">Daedalea quercina L-15889</name>
    <dbReference type="NCBI Taxonomy" id="1314783"/>
    <lineage>
        <taxon>Eukaryota</taxon>
        <taxon>Fungi</taxon>
        <taxon>Dikarya</taxon>
        <taxon>Basidiomycota</taxon>
        <taxon>Agaricomycotina</taxon>
        <taxon>Agaricomycetes</taxon>
        <taxon>Polyporales</taxon>
        <taxon>Fomitopsis</taxon>
    </lineage>
</organism>
<sequence length="466" mass="52386">MSLAERVAKLRDLVRLINDASEVVIQEWQAELKDSSVDPSTSLLPSAELFDARRSLLGACGMVSDIVAEPQHRLMEIASEYYISRALHVAAEGRIADILVDADPEEGLHVKEIALKTGVEQWKLARVLRSLSSIHVFKEVKEFRFANSWTSQALVDNDPLRCWLLTNGLEIYTASEGLLRVLFDPARSASYSLYDTAFNEAHQTKLNFWEFFEHGEQQPDGTMKPRRGFEIFSLAMLGGGRVHAPPLCTDYPWATLGAVTIVDVGGGGILLGGMSLELAKRYPDLKFVLQDRPPVIEKAKAVWRRELPGAIESQRIVFMEHDFFKEQPVKGAEVYFMRNVLHDWPDDESCAILKHLYEAMGKQSCILTADQVIHTTLGSKYLKSAPSPLPANYGYAHRLAHIRDMNMMTLFNGKERTPEDLDELANRVSLKVARVWECRGMLSITEMRRQEDLASNGSAVNGVEMH</sequence>
<dbReference type="SUPFAM" id="SSF53335">
    <property type="entry name" value="S-adenosyl-L-methionine-dependent methyltransferases"/>
    <property type="match status" value="1"/>
</dbReference>
<dbReference type="PANTHER" id="PTHR43712:SF2">
    <property type="entry name" value="O-METHYLTRANSFERASE CICE"/>
    <property type="match status" value="1"/>
</dbReference>
<dbReference type="InterPro" id="IPR012967">
    <property type="entry name" value="COMT_dimerisation"/>
</dbReference>
<dbReference type="GO" id="GO:0008171">
    <property type="term" value="F:O-methyltransferase activity"/>
    <property type="evidence" value="ECO:0007669"/>
    <property type="project" value="InterPro"/>
</dbReference>
<evidence type="ECO:0000256" key="3">
    <source>
        <dbReference type="ARBA" id="ARBA00022691"/>
    </source>
</evidence>
<evidence type="ECO:0000259" key="4">
    <source>
        <dbReference type="Pfam" id="PF00891"/>
    </source>
</evidence>
<evidence type="ECO:0000256" key="2">
    <source>
        <dbReference type="ARBA" id="ARBA00022679"/>
    </source>
</evidence>
<dbReference type="STRING" id="1314783.A0A165L4E8"/>
<dbReference type="EMBL" id="KV429149">
    <property type="protein sequence ID" value="KZT63929.1"/>
    <property type="molecule type" value="Genomic_DNA"/>
</dbReference>
<evidence type="ECO:0000313" key="7">
    <source>
        <dbReference type="Proteomes" id="UP000076727"/>
    </source>
</evidence>
<dbReference type="Proteomes" id="UP000076727">
    <property type="component" value="Unassembled WGS sequence"/>
</dbReference>
<dbReference type="InterPro" id="IPR016461">
    <property type="entry name" value="COMT-like"/>
</dbReference>
<keyword evidence="1 6" id="KW-0489">Methyltransferase</keyword>
<feature type="domain" description="O-methyltransferase dimerisation" evidence="5">
    <location>
        <begin position="75"/>
        <end position="155"/>
    </location>
</feature>
<dbReference type="SUPFAM" id="SSF46785">
    <property type="entry name" value="Winged helix' DNA-binding domain"/>
    <property type="match status" value="1"/>
</dbReference>
<dbReference type="InterPro" id="IPR001077">
    <property type="entry name" value="COMT_C"/>
</dbReference>
<protein>
    <submittedName>
        <fullName evidence="6">S-adenosyl-L-methionine-dependent methyltransferase</fullName>
    </submittedName>
</protein>
<proteinExistence type="predicted"/>
<dbReference type="GO" id="GO:0046983">
    <property type="term" value="F:protein dimerization activity"/>
    <property type="evidence" value="ECO:0007669"/>
    <property type="project" value="InterPro"/>
</dbReference>
<dbReference type="Gene3D" id="1.10.10.10">
    <property type="entry name" value="Winged helix-like DNA-binding domain superfamily/Winged helix DNA-binding domain"/>
    <property type="match status" value="1"/>
</dbReference>
<keyword evidence="2 6" id="KW-0808">Transferase</keyword>
<keyword evidence="7" id="KW-1185">Reference proteome</keyword>
<dbReference type="InterPro" id="IPR029063">
    <property type="entry name" value="SAM-dependent_MTases_sf"/>
</dbReference>